<gene>
    <name evidence="2" type="ORF">WCN91_02565</name>
</gene>
<dbReference type="SUPFAM" id="SSF54593">
    <property type="entry name" value="Glyoxalase/Bleomycin resistance protein/Dihydroxybiphenyl dioxygenase"/>
    <property type="match status" value="1"/>
</dbReference>
<dbReference type="RefSeq" id="WP_342675987.1">
    <property type="nucleotide sequence ID" value="NZ_JBCGCU010000002.1"/>
</dbReference>
<evidence type="ECO:0000313" key="3">
    <source>
        <dbReference type="Proteomes" id="UP001447008"/>
    </source>
</evidence>
<dbReference type="InterPro" id="IPR037523">
    <property type="entry name" value="VOC_core"/>
</dbReference>
<dbReference type="CDD" id="cd06587">
    <property type="entry name" value="VOC"/>
    <property type="match status" value="1"/>
</dbReference>
<feature type="domain" description="VOC" evidence="1">
    <location>
        <begin position="10"/>
        <end position="124"/>
    </location>
</feature>
<accession>A0ABU9MU13</accession>
<organism evidence="2 3">
    <name type="scientific">Pseudoalteromonas qingdaonensis</name>
    <dbReference type="NCBI Taxonomy" id="3131913"/>
    <lineage>
        <taxon>Bacteria</taxon>
        <taxon>Pseudomonadati</taxon>
        <taxon>Pseudomonadota</taxon>
        <taxon>Gammaproteobacteria</taxon>
        <taxon>Alteromonadales</taxon>
        <taxon>Pseudoalteromonadaceae</taxon>
        <taxon>Pseudoalteromonas</taxon>
    </lineage>
</organism>
<sequence length="133" mass="15305">MNTSAPPLRGIHHCHLQVDDVVKAKAFYQEVMGFDVVPELEFWYYEQEDGPLMLQDQARSICLALFEGGKRSNGIAFNTDAAAFVHWRSHLQKHGVTVHLADHQVSFSMYFRDPYNNMHEITCFEYSALKAQL</sequence>
<name>A0ABU9MU13_9GAMM</name>
<dbReference type="PROSITE" id="PS51819">
    <property type="entry name" value="VOC"/>
    <property type="match status" value="1"/>
</dbReference>
<dbReference type="InterPro" id="IPR004360">
    <property type="entry name" value="Glyas_Fos-R_dOase_dom"/>
</dbReference>
<dbReference type="Proteomes" id="UP001447008">
    <property type="component" value="Unassembled WGS sequence"/>
</dbReference>
<comment type="caution">
    <text evidence="2">The sequence shown here is derived from an EMBL/GenBank/DDBJ whole genome shotgun (WGS) entry which is preliminary data.</text>
</comment>
<reference evidence="2 3" key="1">
    <citation type="submission" date="2024-03" db="EMBL/GenBank/DDBJ databases">
        <title>Pseudoalteromonas qingdaonensis sp. nov., isolated from the intestines of marine benthic organisms.</title>
        <authorList>
            <person name="Lin X."/>
            <person name="Fang S."/>
            <person name="Hu X."/>
        </authorList>
    </citation>
    <scope>NUCLEOTIDE SEQUENCE [LARGE SCALE GENOMIC DNA]</scope>
    <source>
        <strain evidence="2 3">YIC-827</strain>
    </source>
</reference>
<evidence type="ECO:0000259" key="1">
    <source>
        <dbReference type="PROSITE" id="PS51819"/>
    </source>
</evidence>
<dbReference type="Pfam" id="PF00903">
    <property type="entry name" value="Glyoxalase"/>
    <property type="match status" value="1"/>
</dbReference>
<dbReference type="EMBL" id="JBCGCU010000002">
    <property type="protein sequence ID" value="MEM0514331.1"/>
    <property type="molecule type" value="Genomic_DNA"/>
</dbReference>
<keyword evidence="3" id="KW-1185">Reference proteome</keyword>
<protein>
    <submittedName>
        <fullName evidence="2">VOC family protein</fullName>
    </submittedName>
</protein>
<evidence type="ECO:0000313" key="2">
    <source>
        <dbReference type="EMBL" id="MEM0514331.1"/>
    </source>
</evidence>
<dbReference type="Gene3D" id="3.10.180.10">
    <property type="entry name" value="2,3-Dihydroxybiphenyl 1,2-Dioxygenase, domain 1"/>
    <property type="match status" value="1"/>
</dbReference>
<proteinExistence type="predicted"/>
<dbReference type="InterPro" id="IPR029068">
    <property type="entry name" value="Glyas_Bleomycin-R_OHBP_Dase"/>
</dbReference>